<sequence length="181" mass="19920">MNSVLLNSLRNGGFILYVRHGEANVGNDLPNLNFQNCLTQRNLSNMGRSQARYYGEILRYLQIPIQIPIIASSYCRTIETAQLAFGIENVQDNPILVGVNRLNGNLPSNDRQKILKQLTSVLEEIPEDGKNKVIVAHSFPNGVGIGSIPYTGTVIVKPKGKGNGYEVVGKLSLADWSRLVN</sequence>
<dbReference type="STRING" id="1384049.CD29_04620"/>
<dbReference type="OrthoDB" id="2237472at2"/>
<comment type="caution">
    <text evidence="1">The sequence shown here is derived from an EMBL/GenBank/DDBJ whole genome shotgun (WGS) entry which is preliminary data.</text>
</comment>
<proteinExistence type="predicted"/>
<dbReference type="CDD" id="cd07040">
    <property type="entry name" value="HP"/>
    <property type="match status" value="1"/>
</dbReference>
<dbReference type="Proteomes" id="UP000030416">
    <property type="component" value="Unassembled WGS sequence"/>
</dbReference>
<dbReference type="RefSeq" id="WP_036183353.1">
    <property type="nucleotide sequence ID" value="NZ_AVDA01000004.1"/>
</dbReference>
<dbReference type="AlphaFoldDB" id="A0A0A3I4W5"/>
<dbReference type="SUPFAM" id="SSF53254">
    <property type="entry name" value="Phosphoglycerate mutase-like"/>
    <property type="match status" value="1"/>
</dbReference>
<accession>A0A0A3I4W5</accession>
<evidence type="ECO:0000313" key="1">
    <source>
        <dbReference type="EMBL" id="KGR79821.1"/>
    </source>
</evidence>
<reference evidence="1 2" key="1">
    <citation type="submission" date="2014-02" db="EMBL/GenBank/DDBJ databases">
        <title>Draft genome sequence of Lysinibacillus manganicus DSM 26584T.</title>
        <authorList>
            <person name="Zhang F."/>
            <person name="Wang G."/>
            <person name="Zhang L."/>
        </authorList>
    </citation>
    <scope>NUCLEOTIDE SEQUENCE [LARGE SCALE GENOMIC DNA]</scope>
    <source>
        <strain evidence="1 2">DSM 26584</strain>
    </source>
</reference>
<organism evidence="1 2">
    <name type="scientific">Ureibacillus manganicus DSM 26584</name>
    <dbReference type="NCBI Taxonomy" id="1384049"/>
    <lineage>
        <taxon>Bacteria</taxon>
        <taxon>Bacillati</taxon>
        <taxon>Bacillota</taxon>
        <taxon>Bacilli</taxon>
        <taxon>Bacillales</taxon>
        <taxon>Caryophanaceae</taxon>
        <taxon>Ureibacillus</taxon>
    </lineage>
</organism>
<name>A0A0A3I4W5_9BACL</name>
<gene>
    <name evidence="1" type="ORF">CD29_04620</name>
</gene>
<dbReference type="eggNOG" id="COG2062">
    <property type="taxonomic scope" value="Bacteria"/>
</dbReference>
<dbReference type="InterPro" id="IPR029033">
    <property type="entry name" value="His_PPase_superfam"/>
</dbReference>
<dbReference type="EMBL" id="JPVN01000004">
    <property type="protein sequence ID" value="KGR79821.1"/>
    <property type="molecule type" value="Genomic_DNA"/>
</dbReference>
<protein>
    <submittedName>
        <fullName evidence="1">Phosphoglycerate mutase</fullName>
    </submittedName>
</protein>
<evidence type="ECO:0000313" key="2">
    <source>
        <dbReference type="Proteomes" id="UP000030416"/>
    </source>
</evidence>
<dbReference type="Gene3D" id="3.40.50.1240">
    <property type="entry name" value="Phosphoglycerate mutase-like"/>
    <property type="match status" value="1"/>
</dbReference>
<keyword evidence="2" id="KW-1185">Reference proteome</keyword>